<evidence type="ECO:0000313" key="2">
    <source>
        <dbReference type="EMBL" id="GAB1286790.1"/>
    </source>
</evidence>
<gene>
    <name evidence="2" type="ORF">APTSU1_000202000</name>
</gene>
<sequence length="190" mass="21575">MTRVWSSSFTQIRKLFSLLCLRAGGIVINSQDKHWGRWRESFAQTKESKETVDQPHTRFLEHLASLEPFLLRSAKGTQAYQTENGPEENKGSRLEESHSTIWAIYLFWPSLPSASFLSAPTTLLPVNDPYINELLLFRLCHLTEPIVPSSQVTLQATQRVYHDTFYLPSLCPSAGWRETESPDTSASSDS</sequence>
<proteinExistence type="predicted"/>
<name>A0ABQ0EIZ2_APOSI</name>
<organism evidence="2 3">
    <name type="scientific">Apodemus speciosus</name>
    <name type="common">Large Japanese field mouse</name>
    <dbReference type="NCBI Taxonomy" id="105296"/>
    <lineage>
        <taxon>Eukaryota</taxon>
        <taxon>Metazoa</taxon>
        <taxon>Chordata</taxon>
        <taxon>Craniata</taxon>
        <taxon>Vertebrata</taxon>
        <taxon>Euteleostomi</taxon>
        <taxon>Mammalia</taxon>
        <taxon>Eutheria</taxon>
        <taxon>Euarchontoglires</taxon>
        <taxon>Glires</taxon>
        <taxon>Rodentia</taxon>
        <taxon>Myomorpha</taxon>
        <taxon>Muroidea</taxon>
        <taxon>Muridae</taxon>
        <taxon>Murinae</taxon>
        <taxon>Apodemus</taxon>
    </lineage>
</organism>
<keyword evidence="3" id="KW-1185">Reference proteome</keyword>
<keyword evidence="2" id="KW-0808">Transferase</keyword>
<feature type="signal peptide" evidence="1">
    <location>
        <begin position="1"/>
        <end position="25"/>
    </location>
</feature>
<evidence type="ECO:0000313" key="3">
    <source>
        <dbReference type="Proteomes" id="UP001623349"/>
    </source>
</evidence>
<reference evidence="2 3" key="1">
    <citation type="submission" date="2024-08" db="EMBL/GenBank/DDBJ databases">
        <title>The draft genome of Apodemus speciosus.</title>
        <authorList>
            <person name="Nabeshima K."/>
            <person name="Suzuki S."/>
            <person name="Onuma M."/>
        </authorList>
    </citation>
    <scope>NUCLEOTIDE SEQUENCE [LARGE SCALE GENOMIC DNA]</scope>
    <source>
        <strain evidence="2">IB14-021</strain>
    </source>
</reference>
<comment type="caution">
    <text evidence="2">The sequence shown here is derived from an EMBL/GenBank/DDBJ whole genome shotgun (WGS) entry which is preliminary data.</text>
</comment>
<keyword evidence="2" id="KW-0418">Kinase</keyword>
<feature type="chain" id="PRO_5046887594" evidence="1">
    <location>
        <begin position="26"/>
        <end position="190"/>
    </location>
</feature>
<evidence type="ECO:0000256" key="1">
    <source>
        <dbReference type="SAM" id="SignalP"/>
    </source>
</evidence>
<keyword evidence="1" id="KW-0732">Signal</keyword>
<dbReference type="Proteomes" id="UP001623349">
    <property type="component" value="Unassembled WGS sequence"/>
</dbReference>
<dbReference type="EMBL" id="BAAFST010000002">
    <property type="protein sequence ID" value="GAB1286790.1"/>
    <property type="molecule type" value="Genomic_DNA"/>
</dbReference>
<dbReference type="GO" id="GO:0016301">
    <property type="term" value="F:kinase activity"/>
    <property type="evidence" value="ECO:0007669"/>
    <property type="project" value="UniProtKB-KW"/>
</dbReference>
<protein>
    <submittedName>
        <fullName evidence="2">Creatine kinase</fullName>
    </submittedName>
</protein>
<accession>A0ABQ0EIZ2</accession>